<dbReference type="EMBL" id="SRLO01001029">
    <property type="protein sequence ID" value="TNN42550.1"/>
    <property type="molecule type" value="Genomic_DNA"/>
</dbReference>
<evidence type="ECO:0000313" key="2">
    <source>
        <dbReference type="EMBL" id="TNN42550.1"/>
    </source>
</evidence>
<proteinExistence type="predicted"/>
<name>A0A4Z2FNX5_9TELE</name>
<comment type="caution">
    <text evidence="2">The sequence shown here is derived from an EMBL/GenBank/DDBJ whole genome shotgun (WGS) entry which is preliminary data.</text>
</comment>
<dbReference type="AlphaFoldDB" id="A0A4Z2FNX5"/>
<evidence type="ECO:0000313" key="3">
    <source>
        <dbReference type="Proteomes" id="UP000314294"/>
    </source>
</evidence>
<protein>
    <submittedName>
        <fullName evidence="2">Uncharacterized protein</fullName>
    </submittedName>
</protein>
<feature type="region of interest" description="Disordered" evidence="1">
    <location>
        <begin position="1"/>
        <end position="20"/>
    </location>
</feature>
<organism evidence="2 3">
    <name type="scientific">Liparis tanakae</name>
    <name type="common">Tanaka's snailfish</name>
    <dbReference type="NCBI Taxonomy" id="230148"/>
    <lineage>
        <taxon>Eukaryota</taxon>
        <taxon>Metazoa</taxon>
        <taxon>Chordata</taxon>
        <taxon>Craniata</taxon>
        <taxon>Vertebrata</taxon>
        <taxon>Euteleostomi</taxon>
        <taxon>Actinopterygii</taxon>
        <taxon>Neopterygii</taxon>
        <taxon>Teleostei</taxon>
        <taxon>Neoteleostei</taxon>
        <taxon>Acanthomorphata</taxon>
        <taxon>Eupercaria</taxon>
        <taxon>Perciformes</taxon>
        <taxon>Cottioidei</taxon>
        <taxon>Cottales</taxon>
        <taxon>Liparidae</taxon>
        <taxon>Liparis</taxon>
    </lineage>
</organism>
<reference evidence="2 3" key="1">
    <citation type="submission" date="2019-03" db="EMBL/GenBank/DDBJ databases">
        <title>First draft genome of Liparis tanakae, snailfish: a comprehensive survey of snailfish specific genes.</title>
        <authorList>
            <person name="Kim W."/>
            <person name="Song I."/>
            <person name="Jeong J.-H."/>
            <person name="Kim D."/>
            <person name="Kim S."/>
            <person name="Ryu S."/>
            <person name="Song J.Y."/>
            <person name="Lee S.K."/>
        </authorList>
    </citation>
    <scope>NUCLEOTIDE SEQUENCE [LARGE SCALE GENOMIC DNA]</scope>
    <source>
        <tissue evidence="2">Muscle</tissue>
    </source>
</reference>
<dbReference type="Proteomes" id="UP000314294">
    <property type="component" value="Unassembled WGS sequence"/>
</dbReference>
<sequence length="169" mass="19354">MFPGGRSLPEDRTRGETLGDRIGRRHTTVCRELSFSLLGDGVNWLKLAARRALGTPPSPGRTGVGPDGSVLKRPGRCEPWLGWSVWRPGWRLLSLEKRLWMSWNFSFSSRRKTSTRSFFSRLNCSTMVLGTSGIPQATMRLRNITRFWREGEREEENGLSEREKGDEWV</sequence>
<feature type="compositionally biased region" description="Basic and acidic residues" evidence="1">
    <location>
        <begin position="8"/>
        <end position="20"/>
    </location>
</feature>
<evidence type="ECO:0000256" key="1">
    <source>
        <dbReference type="SAM" id="MobiDB-lite"/>
    </source>
</evidence>
<accession>A0A4Z2FNX5</accession>
<keyword evidence="3" id="KW-1185">Reference proteome</keyword>
<gene>
    <name evidence="2" type="ORF">EYF80_047265</name>
</gene>